<dbReference type="Pfam" id="PF06789">
    <property type="entry name" value="MINAR1_C"/>
    <property type="match status" value="1"/>
</dbReference>
<dbReference type="GO" id="GO:0008285">
    <property type="term" value="P:negative regulation of cell population proliferation"/>
    <property type="evidence" value="ECO:0007669"/>
    <property type="project" value="TreeGrafter"/>
</dbReference>
<comment type="subcellular location">
    <subcellularLocation>
        <location evidence="5">Endomembrane system</location>
        <topology evidence="5">Single-pass membrane protein</topology>
    </subcellularLocation>
</comment>
<keyword evidence="2 7" id="KW-0812">Transmembrane</keyword>
<evidence type="ECO:0000313" key="10">
    <source>
        <dbReference type="RefSeq" id="XP_042563381.1"/>
    </source>
</evidence>
<accession>A0A8M1KH30</accession>
<reference evidence="10" key="1">
    <citation type="submission" date="2025-08" db="UniProtKB">
        <authorList>
            <consortium name="RefSeq"/>
        </authorList>
    </citation>
    <scope>IDENTIFICATION</scope>
</reference>
<evidence type="ECO:0000256" key="3">
    <source>
        <dbReference type="ARBA" id="ARBA00022989"/>
    </source>
</evidence>
<evidence type="ECO:0000256" key="1">
    <source>
        <dbReference type="ARBA" id="ARBA00006410"/>
    </source>
</evidence>
<feature type="compositionally biased region" description="Polar residues" evidence="6">
    <location>
        <begin position="1"/>
        <end position="21"/>
    </location>
</feature>
<feature type="transmembrane region" description="Helical" evidence="7">
    <location>
        <begin position="62"/>
        <end position="84"/>
    </location>
</feature>
<dbReference type="Proteomes" id="UP000515152">
    <property type="component" value="Chromosome 3"/>
</dbReference>
<dbReference type="InterPro" id="IPR039706">
    <property type="entry name" value="MINAR1-like"/>
</dbReference>
<evidence type="ECO:0000259" key="8">
    <source>
        <dbReference type="Pfam" id="PF06789"/>
    </source>
</evidence>
<gene>
    <name evidence="10" type="primary">LOC122132810</name>
</gene>
<evidence type="ECO:0000256" key="6">
    <source>
        <dbReference type="SAM" id="MobiDB-lite"/>
    </source>
</evidence>
<evidence type="ECO:0000256" key="4">
    <source>
        <dbReference type="ARBA" id="ARBA00023136"/>
    </source>
</evidence>
<dbReference type="PANTHER" id="PTHR31530">
    <property type="entry name" value="MAJOR INTRINSICALLY DISORDERED NOTCH2-BINDING RECEPTOR 1 MINAR1 FAMILY MEMBER"/>
    <property type="match status" value="1"/>
</dbReference>
<dbReference type="InterPro" id="IPR009626">
    <property type="entry name" value="MINAR1-like_C"/>
</dbReference>
<keyword evidence="9" id="KW-1185">Reference proteome</keyword>
<proteinExistence type="inferred from homology"/>
<dbReference type="GO" id="GO:0032007">
    <property type="term" value="P:negative regulation of TOR signaling"/>
    <property type="evidence" value="ECO:0007669"/>
    <property type="project" value="TreeGrafter"/>
</dbReference>
<evidence type="ECO:0000256" key="2">
    <source>
        <dbReference type="ARBA" id="ARBA00022692"/>
    </source>
</evidence>
<feature type="region of interest" description="Disordered" evidence="6">
    <location>
        <begin position="1"/>
        <end position="24"/>
    </location>
</feature>
<organism evidence="9 10">
    <name type="scientific">Clupea harengus</name>
    <name type="common">Atlantic herring</name>
    <dbReference type="NCBI Taxonomy" id="7950"/>
    <lineage>
        <taxon>Eukaryota</taxon>
        <taxon>Metazoa</taxon>
        <taxon>Chordata</taxon>
        <taxon>Craniata</taxon>
        <taxon>Vertebrata</taxon>
        <taxon>Euteleostomi</taxon>
        <taxon>Actinopterygii</taxon>
        <taxon>Neopterygii</taxon>
        <taxon>Teleostei</taxon>
        <taxon>Clupei</taxon>
        <taxon>Clupeiformes</taxon>
        <taxon>Clupeoidei</taxon>
        <taxon>Clupeidae</taxon>
        <taxon>Clupea</taxon>
    </lineage>
</organism>
<evidence type="ECO:0000256" key="5">
    <source>
        <dbReference type="ARBA" id="ARBA00037847"/>
    </source>
</evidence>
<comment type="similarity">
    <text evidence="1">Belongs to the MINAR family.</text>
</comment>
<sequence length="87" mass="9775">MRGSRSPNLSQRDTSWTQSELSPLELQAPDPLDFWMDDIYTPASDRLLHRKRPSRKCPPARAYRLVALCVTAAAILVLIIVIPICTA</sequence>
<dbReference type="GO" id="GO:0012505">
    <property type="term" value="C:endomembrane system"/>
    <property type="evidence" value="ECO:0007669"/>
    <property type="project" value="UniProtKB-SubCell"/>
</dbReference>
<keyword evidence="3 7" id="KW-1133">Transmembrane helix</keyword>
<evidence type="ECO:0000256" key="7">
    <source>
        <dbReference type="SAM" id="Phobius"/>
    </source>
</evidence>
<dbReference type="GO" id="GO:0005886">
    <property type="term" value="C:plasma membrane"/>
    <property type="evidence" value="ECO:0007669"/>
    <property type="project" value="TreeGrafter"/>
</dbReference>
<keyword evidence="4 7" id="KW-0472">Membrane</keyword>
<dbReference type="GeneID" id="122132810"/>
<dbReference type="RefSeq" id="XP_042563381.1">
    <property type="nucleotide sequence ID" value="XM_042707447.1"/>
</dbReference>
<evidence type="ECO:0000313" key="9">
    <source>
        <dbReference type="Proteomes" id="UP000515152"/>
    </source>
</evidence>
<feature type="domain" description="Major intrinsically disordered Notch2-binding receptor 1-like C-terminal" evidence="8">
    <location>
        <begin position="19"/>
        <end position="86"/>
    </location>
</feature>
<name>A0A8M1KH30_CLUHA</name>
<protein>
    <submittedName>
        <fullName evidence="10">Major intrinsically disordered Notch2-binding receptor 1-like</fullName>
    </submittedName>
</protein>
<dbReference type="KEGG" id="char:122132810"/>
<dbReference type="PANTHER" id="PTHR31530:SF2">
    <property type="entry name" value="MAJOR INTRINSICALLY DISORDERED NOTCH2-BINDING RECEPTOR 1"/>
    <property type="match status" value="1"/>
</dbReference>
<dbReference type="AlphaFoldDB" id="A0A8M1KH30"/>